<reference evidence="7" key="1">
    <citation type="submission" date="2016-06" db="EMBL/GenBank/DDBJ databases">
        <title>Parallel loss of symbiosis genes in relatives of nitrogen-fixing non-legume Parasponia.</title>
        <authorList>
            <person name="Van Velzen R."/>
            <person name="Holmer R."/>
            <person name="Bu F."/>
            <person name="Rutten L."/>
            <person name="Van Zeijl A."/>
            <person name="Liu W."/>
            <person name="Santuari L."/>
            <person name="Cao Q."/>
            <person name="Sharma T."/>
            <person name="Shen D."/>
            <person name="Roswanjaya Y."/>
            <person name="Wardhani T."/>
            <person name="Kalhor M.S."/>
            <person name="Jansen J."/>
            <person name="Van den Hoogen J."/>
            <person name="Gungor B."/>
            <person name="Hartog M."/>
            <person name="Hontelez J."/>
            <person name="Verver J."/>
            <person name="Yang W.-C."/>
            <person name="Schijlen E."/>
            <person name="Repin R."/>
            <person name="Schilthuizen M."/>
            <person name="Schranz E."/>
            <person name="Heidstra R."/>
            <person name="Miyata K."/>
            <person name="Fedorova E."/>
            <person name="Kohlen W."/>
            <person name="Bisseling T."/>
            <person name="Smit S."/>
            <person name="Geurts R."/>
        </authorList>
    </citation>
    <scope>NUCLEOTIDE SEQUENCE [LARGE SCALE GENOMIC DNA]</scope>
    <source>
        <strain evidence="7">cv. WU1-14</strain>
    </source>
</reference>
<evidence type="ECO:0000256" key="4">
    <source>
        <dbReference type="SAM" id="SignalP"/>
    </source>
</evidence>
<comment type="caution">
    <text evidence="6">The sequence shown here is derived from an EMBL/GenBank/DDBJ whole genome shotgun (WGS) entry which is preliminary data.</text>
</comment>
<dbReference type="PANTHER" id="PTHR36710">
    <property type="entry name" value="PECTINESTERASE INHIBITOR-LIKE"/>
    <property type="match status" value="1"/>
</dbReference>
<evidence type="ECO:0000313" key="7">
    <source>
        <dbReference type="Proteomes" id="UP000237105"/>
    </source>
</evidence>
<dbReference type="SMART" id="SM00856">
    <property type="entry name" value="PMEI"/>
    <property type="match status" value="1"/>
</dbReference>
<dbReference type="Gene3D" id="1.20.140.40">
    <property type="entry name" value="Invertase/pectin methylesterase inhibitor family protein"/>
    <property type="match status" value="1"/>
</dbReference>
<dbReference type="AlphaFoldDB" id="A0A2P5CL03"/>
<evidence type="ECO:0000256" key="3">
    <source>
        <dbReference type="ARBA" id="ARBA00038471"/>
    </source>
</evidence>
<dbReference type="CDD" id="cd15800">
    <property type="entry name" value="PMEI-like_2"/>
    <property type="match status" value="1"/>
</dbReference>
<evidence type="ECO:0000259" key="5">
    <source>
        <dbReference type="SMART" id="SM00856"/>
    </source>
</evidence>
<gene>
    <name evidence="6" type="ORF">PanWU01x14_143870</name>
</gene>
<sequence length="252" mass="26550">MEFNFGILLIISSSILFSPLALCHPAPASYISDIPASAPGPSFGPETSPIPSPSPSHAATFLFTDSATSKRMAPESSPSTSHFTEFTTQKDSFSYTGDVGTQLSAVKKICGITEDPDLCADSILPNLKGAVDPVNVLQTEINTFVSIASKAIEQIKTSMDDPSTSSTASECLQVCLEIYGSAHANLRQAQDAISSHDMDLLKSVLSGVITDLGTCDDAFAESGEELPLDNDLVATMHKLANNCMDISAVLLV</sequence>
<dbReference type="Proteomes" id="UP000237105">
    <property type="component" value="Unassembled WGS sequence"/>
</dbReference>
<protein>
    <submittedName>
        <fullName evidence="6">Pectinesterase inhibitor domain containing protein</fullName>
    </submittedName>
</protein>
<feature type="chain" id="PRO_5015181110" evidence="4">
    <location>
        <begin position="24"/>
        <end position="252"/>
    </location>
</feature>
<name>A0A2P5CL03_PARAD</name>
<dbReference type="SUPFAM" id="SSF101148">
    <property type="entry name" value="Plant invertase/pectin methylesterase inhibitor"/>
    <property type="match status" value="1"/>
</dbReference>
<keyword evidence="2" id="KW-1015">Disulfide bond</keyword>
<evidence type="ECO:0000256" key="2">
    <source>
        <dbReference type="ARBA" id="ARBA00023157"/>
    </source>
</evidence>
<feature type="signal peptide" evidence="4">
    <location>
        <begin position="1"/>
        <end position="23"/>
    </location>
</feature>
<comment type="similarity">
    <text evidence="3">Belongs to the PMEI family.</text>
</comment>
<proteinExistence type="inferred from homology"/>
<dbReference type="STRING" id="3476.A0A2P5CL03"/>
<dbReference type="Pfam" id="PF04043">
    <property type="entry name" value="PMEI"/>
    <property type="match status" value="1"/>
</dbReference>
<accession>A0A2P5CL03</accession>
<dbReference type="InterPro" id="IPR052421">
    <property type="entry name" value="PCW_Enzyme_Inhibitor"/>
</dbReference>
<dbReference type="NCBIfam" id="TIGR01614">
    <property type="entry name" value="PME_inhib"/>
    <property type="match status" value="1"/>
</dbReference>
<dbReference type="InterPro" id="IPR006501">
    <property type="entry name" value="Pectinesterase_inhib_dom"/>
</dbReference>
<dbReference type="PANTHER" id="PTHR36710:SF21">
    <property type="entry name" value="PECTINESTERASE INHIBITOR DOMAIN-CONTAINING PROTEIN"/>
    <property type="match status" value="1"/>
</dbReference>
<dbReference type="InterPro" id="IPR035513">
    <property type="entry name" value="Invertase/methylesterase_inhib"/>
</dbReference>
<organism evidence="6 7">
    <name type="scientific">Parasponia andersonii</name>
    <name type="common">Sponia andersonii</name>
    <dbReference type="NCBI Taxonomy" id="3476"/>
    <lineage>
        <taxon>Eukaryota</taxon>
        <taxon>Viridiplantae</taxon>
        <taxon>Streptophyta</taxon>
        <taxon>Embryophyta</taxon>
        <taxon>Tracheophyta</taxon>
        <taxon>Spermatophyta</taxon>
        <taxon>Magnoliopsida</taxon>
        <taxon>eudicotyledons</taxon>
        <taxon>Gunneridae</taxon>
        <taxon>Pentapetalae</taxon>
        <taxon>rosids</taxon>
        <taxon>fabids</taxon>
        <taxon>Rosales</taxon>
        <taxon>Cannabaceae</taxon>
        <taxon>Parasponia</taxon>
    </lineage>
</organism>
<feature type="domain" description="Pectinesterase inhibitor" evidence="5">
    <location>
        <begin position="101"/>
        <end position="246"/>
    </location>
</feature>
<evidence type="ECO:0000256" key="1">
    <source>
        <dbReference type="ARBA" id="ARBA00022729"/>
    </source>
</evidence>
<evidence type="ECO:0000313" key="6">
    <source>
        <dbReference type="EMBL" id="PON61728.1"/>
    </source>
</evidence>
<keyword evidence="7" id="KW-1185">Reference proteome</keyword>
<dbReference type="EMBL" id="JXTB01000119">
    <property type="protein sequence ID" value="PON61728.1"/>
    <property type="molecule type" value="Genomic_DNA"/>
</dbReference>
<dbReference type="OrthoDB" id="770764at2759"/>
<dbReference type="GO" id="GO:0004857">
    <property type="term" value="F:enzyme inhibitor activity"/>
    <property type="evidence" value="ECO:0007669"/>
    <property type="project" value="InterPro"/>
</dbReference>
<keyword evidence="1 4" id="KW-0732">Signal</keyword>